<keyword evidence="2" id="KW-1185">Reference proteome</keyword>
<dbReference type="Proteomes" id="UP000201169">
    <property type="component" value="Chromosome"/>
</dbReference>
<dbReference type="EMBL" id="CP022347">
    <property type="protein sequence ID" value="ASQ30839.1"/>
    <property type="molecule type" value="Genomic_DNA"/>
</dbReference>
<dbReference type="AlphaFoldDB" id="A0A222MY91"/>
<name>A0A222MY91_9BACT</name>
<dbReference type="KEGG" id="cavi:CAV_1213"/>
<evidence type="ECO:0000313" key="2">
    <source>
        <dbReference type="Proteomes" id="UP000201169"/>
    </source>
</evidence>
<gene>
    <name evidence="1" type="ORF">CAV_1213</name>
</gene>
<protein>
    <submittedName>
        <fullName evidence="1">WbqC family protein</fullName>
    </submittedName>
</protein>
<dbReference type="RefSeq" id="WP_169711639.1">
    <property type="nucleotide sequence ID" value="NZ_CP022347.1"/>
</dbReference>
<proteinExistence type="predicted"/>
<organism evidence="1 2">
    <name type="scientific">Campylobacter avium LMG 24591</name>
    <dbReference type="NCBI Taxonomy" id="522484"/>
    <lineage>
        <taxon>Bacteria</taxon>
        <taxon>Pseudomonadati</taxon>
        <taxon>Campylobacterota</taxon>
        <taxon>Epsilonproteobacteria</taxon>
        <taxon>Campylobacterales</taxon>
        <taxon>Campylobacteraceae</taxon>
        <taxon>Campylobacter</taxon>
    </lineage>
</organism>
<accession>A0A222MY91</accession>
<dbReference type="InterPro" id="IPR014985">
    <property type="entry name" value="WbqC"/>
</dbReference>
<reference evidence="1 2" key="1">
    <citation type="submission" date="2017-07" db="EMBL/GenBank/DDBJ databases">
        <title>Analysis of two Campylobacter avium genomes and identification of a novel hippuricase gene.</title>
        <authorList>
            <person name="Miller W.G."/>
            <person name="Chapman M.H."/>
            <person name="Yee E."/>
            <person name="Revez J."/>
            <person name="Bono J.L."/>
            <person name="Rossi M."/>
        </authorList>
    </citation>
    <scope>NUCLEOTIDE SEQUENCE [LARGE SCALE GENOMIC DNA]</scope>
    <source>
        <strain evidence="1 2">LMG 24591</strain>
    </source>
</reference>
<sequence length="231" mass="26499">MKVAIMQPTFLPWIGYFAMIKSSDIFVFLDTVQFEQRSWQSRNKILLNKKEHLLSLSCKKAPQKTAINDMYLLDETKWKNTLLKSIHHGYSKSKNFKKCFEIVENALKNNTKLADLNINIIKEFVNILGIKTRLLRASSLHLAKAKKEGLLLEICKVLKATVYLSAQGSKAYLENDEARALFANSGVKIEYFNFTHPVYKQMGGGIDFVPYLSILDFCANVDDAKFEFEKI</sequence>
<evidence type="ECO:0000313" key="1">
    <source>
        <dbReference type="EMBL" id="ASQ30839.1"/>
    </source>
</evidence>
<dbReference type="Pfam" id="PF08889">
    <property type="entry name" value="WbqC"/>
    <property type="match status" value="1"/>
</dbReference>